<comment type="caution">
    <text evidence="2">The sequence shown here is derived from an EMBL/GenBank/DDBJ whole genome shotgun (WGS) entry which is preliminary data.</text>
</comment>
<keyword evidence="3" id="KW-1185">Reference proteome</keyword>
<name>A0A4R6UKG0_9GAMM</name>
<evidence type="ECO:0000313" key="2">
    <source>
        <dbReference type="EMBL" id="TDQ45803.1"/>
    </source>
</evidence>
<accession>A0A4R6UKG0</accession>
<dbReference type="AlphaFoldDB" id="A0A4R6UKG0"/>
<proteinExistence type="predicted"/>
<organism evidence="2 3">
    <name type="scientific">Permianibacter aggregans</name>
    <dbReference type="NCBI Taxonomy" id="1510150"/>
    <lineage>
        <taxon>Bacteria</taxon>
        <taxon>Pseudomonadati</taxon>
        <taxon>Pseudomonadota</taxon>
        <taxon>Gammaproteobacteria</taxon>
        <taxon>Pseudomonadales</taxon>
        <taxon>Pseudomonadaceae</taxon>
        <taxon>Permianibacter</taxon>
    </lineage>
</organism>
<dbReference type="EMBL" id="SNYM01000017">
    <property type="protein sequence ID" value="TDQ45803.1"/>
    <property type="molecule type" value="Genomic_DNA"/>
</dbReference>
<dbReference type="Proteomes" id="UP000295375">
    <property type="component" value="Unassembled WGS sequence"/>
</dbReference>
<evidence type="ECO:0000256" key="1">
    <source>
        <dbReference type="SAM" id="MobiDB-lite"/>
    </source>
</evidence>
<feature type="region of interest" description="Disordered" evidence="1">
    <location>
        <begin position="59"/>
        <end position="83"/>
    </location>
</feature>
<feature type="compositionally biased region" description="Basic and acidic residues" evidence="1">
    <location>
        <begin position="60"/>
        <end position="70"/>
    </location>
</feature>
<feature type="region of interest" description="Disordered" evidence="1">
    <location>
        <begin position="20"/>
        <end position="41"/>
    </location>
</feature>
<gene>
    <name evidence="2" type="ORF">EV696_11736</name>
</gene>
<evidence type="ECO:0000313" key="3">
    <source>
        <dbReference type="Proteomes" id="UP000295375"/>
    </source>
</evidence>
<reference evidence="2 3" key="1">
    <citation type="submission" date="2019-03" db="EMBL/GenBank/DDBJ databases">
        <title>Genomic Encyclopedia of Type Strains, Phase IV (KMG-IV): sequencing the most valuable type-strain genomes for metagenomic binning, comparative biology and taxonomic classification.</title>
        <authorList>
            <person name="Goeker M."/>
        </authorList>
    </citation>
    <scope>NUCLEOTIDE SEQUENCE [LARGE SCALE GENOMIC DNA]</scope>
    <source>
        <strain evidence="2 3">DSM 103792</strain>
    </source>
</reference>
<sequence length="83" mass="9018">MYQDLKPVIAFSFEVTSIEKKKRGPRMRQPATSHRRPGTPAGIAGVALIRHGCRVNAARAGDDSLPERPSRSNSSHLALRGAL</sequence>
<protein>
    <submittedName>
        <fullName evidence="2">Uncharacterized protein</fullName>
    </submittedName>
</protein>